<accession>A0A5B7DYX4</accession>
<reference evidence="1 2" key="1">
    <citation type="submission" date="2019-05" db="EMBL/GenBank/DDBJ databases">
        <title>Another draft genome of Portunus trituberculatus and its Hox gene families provides insights of decapod evolution.</title>
        <authorList>
            <person name="Jeong J.-H."/>
            <person name="Song I."/>
            <person name="Kim S."/>
            <person name="Choi T."/>
            <person name="Kim D."/>
            <person name="Ryu S."/>
            <person name="Kim W."/>
        </authorList>
    </citation>
    <scope>NUCLEOTIDE SEQUENCE [LARGE SCALE GENOMIC DNA]</scope>
    <source>
        <tissue evidence="1">Muscle</tissue>
    </source>
</reference>
<sequence>MGSECWHRYAVLINGSGWRRRGGERSDWSWRHERQWRHFSAPLDRRPLHRYLPAGQTRRLRTLSSTRHQHSYSVHNAGLKRSICRLKAEEGVFRSQ</sequence>
<dbReference type="EMBL" id="VSRR010001579">
    <property type="protein sequence ID" value="MPC26267.1"/>
    <property type="molecule type" value="Genomic_DNA"/>
</dbReference>
<proteinExistence type="predicted"/>
<evidence type="ECO:0000313" key="2">
    <source>
        <dbReference type="Proteomes" id="UP000324222"/>
    </source>
</evidence>
<protein>
    <submittedName>
        <fullName evidence="1">Uncharacterized protein</fullName>
    </submittedName>
</protein>
<dbReference type="Proteomes" id="UP000324222">
    <property type="component" value="Unassembled WGS sequence"/>
</dbReference>
<gene>
    <name evidence="1" type="ORF">E2C01_019403</name>
</gene>
<keyword evidence="2" id="KW-1185">Reference proteome</keyword>
<dbReference type="AlphaFoldDB" id="A0A5B7DYX4"/>
<evidence type="ECO:0000313" key="1">
    <source>
        <dbReference type="EMBL" id="MPC26267.1"/>
    </source>
</evidence>
<comment type="caution">
    <text evidence="1">The sequence shown here is derived from an EMBL/GenBank/DDBJ whole genome shotgun (WGS) entry which is preliminary data.</text>
</comment>
<name>A0A5B7DYX4_PORTR</name>
<organism evidence="1 2">
    <name type="scientific">Portunus trituberculatus</name>
    <name type="common">Swimming crab</name>
    <name type="synonym">Neptunus trituberculatus</name>
    <dbReference type="NCBI Taxonomy" id="210409"/>
    <lineage>
        <taxon>Eukaryota</taxon>
        <taxon>Metazoa</taxon>
        <taxon>Ecdysozoa</taxon>
        <taxon>Arthropoda</taxon>
        <taxon>Crustacea</taxon>
        <taxon>Multicrustacea</taxon>
        <taxon>Malacostraca</taxon>
        <taxon>Eumalacostraca</taxon>
        <taxon>Eucarida</taxon>
        <taxon>Decapoda</taxon>
        <taxon>Pleocyemata</taxon>
        <taxon>Brachyura</taxon>
        <taxon>Eubrachyura</taxon>
        <taxon>Portunoidea</taxon>
        <taxon>Portunidae</taxon>
        <taxon>Portuninae</taxon>
        <taxon>Portunus</taxon>
    </lineage>
</organism>